<dbReference type="EMBL" id="WJKJ01000024">
    <property type="protein sequence ID" value="MBD3363738.1"/>
    <property type="molecule type" value="Genomic_DNA"/>
</dbReference>
<evidence type="ECO:0000313" key="3">
    <source>
        <dbReference type="EMBL" id="MBD3363738.1"/>
    </source>
</evidence>
<dbReference type="NCBIfam" id="TIGR03991">
    <property type="entry name" value="alt_bact_glmU"/>
    <property type="match status" value="1"/>
</dbReference>
<dbReference type="InterPro" id="IPR023917">
    <property type="entry name" value="Bifunctiontional_GlmU_bac-type"/>
</dbReference>
<dbReference type="AlphaFoldDB" id="A0A9D5K7G1"/>
<keyword evidence="2" id="KW-0012">Acyltransferase</keyword>
<gene>
    <name evidence="3" type="ORF">GF359_00830</name>
</gene>
<protein>
    <recommendedName>
        <fullName evidence="5">Glucose-1-phosphate thymidylyltransferase</fullName>
    </recommendedName>
</protein>
<dbReference type="GO" id="GO:0016779">
    <property type="term" value="F:nucleotidyltransferase activity"/>
    <property type="evidence" value="ECO:0007669"/>
    <property type="project" value="UniProtKB-ARBA"/>
</dbReference>
<evidence type="ECO:0000256" key="1">
    <source>
        <dbReference type="ARBA" id="ARBA00022679"/>
    </source>
</evidence>
<dbReference type="Pfam" id="PF13562">
    <property type="entry name" value="NTP_transf_4"/>
    <property type="match status" value="1"/>
</dbReference>
<dbReference type="Proteomes" id="UP000630660">
    <property type="component" value="Unassembled WGS sequence"/>
</dbReference>
<proteinExistence type="predicted"/>
<organism evidence="3 4">
    <name type="scientific">candidate division WOR-3 bacterium</name>
    <dbReference type="NCBI Taxonomy" id="2052148"/>
    <lineage>
        <taxon>Bacteria</taxon>
        <taxon>Bacteria division WOR-3</taxon>
    </lineage>
</organism>
<dbReference type="Gene3D" id="2.160.10.10">
    <property type="entry name" value="Hexapeptide repeat proteins"/>
    <property type="match status" value="1"/>
</dbReference>
<evidence type="ECO:0000256" key="2">
    <source>
        <dbReference type="ARBA" id="ARBA00023315"/>
    </source>
</evidence>
<dbReference type="GO" id="GO:0016746">
    <property type="term" value="F:acyltransferase activity"/>
    <property type="evidence" value="ECO:0007669"/>
    <property type="project" value="UniProtKB-KW"/>
</dbReference>
<keyword evidence="1" id="KW-0808">Transferase</keyword>
<comment type="caution">
    <text evidence="3">The sequence shown here is derived from an EMBL/GenBank/DDBJ whole genome shotgun (WGS) entry which is preliminary data.</text>
</comment>
<evidence type="ECO:0000313" key="4">
    <source>
        <dbReference type="Proteomes" id="UP000630660"/>
    </source>
</evidence>
<reference evidence="3" key="1">
    <citation type="submission" date="2019-11" db="EMBL/GenBank/DDBJ databases">
        <title>Microbial mats filling the niche in hypersaline microbial mats.</title>
        <authorList>
            <person name="Wong H.L."/>
            <person name="Macleod F.I."/>
            <person name="White R.A. III"/>
            <person name="Burns B.P."/>
        </authorList>
    </citation>
    <scope>NUCLEOTIDE SEQUENCE</scope>
    <source>
        <strain evidence="3">Bin_327</strain>
    </source>
</reference>
<name>A0A9D5K7G1_UNCW3</name>
<dbReference type="InterPro" id="IPR011004">
    <property type="entry name" value="Trimer_LpxA-like_sf"/>
</dbReference>
<dbReference type="PANTHER" id="PTHR43584">
    <property type="entry name" value="NUCLEOTIDYL TRANSFERASE"/>
    <property type="match status" value="1"/>
</dbReference>
<evidence type="ECO:0008006" key="5">
    <source>
        <dbReference type="Google" id="ProtNLM"/>
    </source>
</evidence>
<accession>A0A9D5K7G1</accession>
<dbReference type="InterPro" id="IPR050065">
    <property type="entry name" value="GlmU-like"/>
</dbReference>
<dbReference type="SUPFAM" id="SSF51161">
    <property type="entry name" value="Trimeric LpxA-like enzymes"/>
    <property type="match status" value="1"/>
</dbReference>
<sequence>MSPMLFIYEDNPQNFEPLSHLRPVTEIRCGTLSFREKAERMMDQKASLIVRRDLNDLCAEEFPALEVAGKIPEGLHLFLSSGTVLAEPVEISDKNEVLTGEDDTVVGFITDKLVGSEGLADVRDFIEATQDQRRRIPARRIRYPWEIFASLEQEVTRDFFGELEEGEIDSHAVVYGKALRVEKGARVEAGTVIDCRNGPVTIAEGAFTKGPNLIEGPCYIGPGTIVDSARIRAGTVLGPVCRVGGEVEASIFHGYVNKHHEGFMGHAYLGEWVNLGAMTTNSDLKNNYSDVKVLFNGESLSTGLMKFGCIIGDHTKTAIGTLIPTGTMIGIFANLFGEGPASKFIKSFSWGKTDVYDLEQLVNTTEKVMVRRKRDMNTALRERINTLHTRHTQDAV</sequence>
<dbReference type="PANTHER" id="PTHR43584:SF9">
    <property type="entry name" value="TRANSFERASE HEXAPEPTIDE REPEAT CONTAINING PROTEIN"/>
    <property type="match status" value="1"/>
</dbReference>